<dbReference type="EMBL" id="KN275959">
    <property type="protein sequence ID" value="EEH46425.1"/>
    <property type="molecule type" value="Genomic_DNA"/>
</dbReference>
<sequence>MGHLNSVRYTAATSSAAAVIRPRPNYCQLPGNYTILVESTLRSFVSSESPLGSAQTLKPSSGMCSTGAPGQFGWIVRLVEWGGGGVGGWVIGLDNLDKGCIKVRIIQSTQSLVTSLISQIRENEVCNYTL</sequence>
<evidence type="ECO:0000313" key="2">
    <source>
        <dbReference type="Proteomes" id="UP000001628"/>
    </source>
</evidence>
<dbReference type="OrthoDB" id="10480047at2759"/>
<reference evidence="1 2" key="1">
    <citation type="journal article" date="2011" name="PLoS Genet.">
        <title>Comparative genomic analysis of human fungal pathogens causing paracoccidioidomycosis.</title>
        <authorList>
            <person name="Desjardins C.A."/>
            <person name="Champion M.D."/>
            <person name="Holder J.W."/>
            <person name="Muszewska A."/>
            <person name="Goldberg J."/>
            <person name="Bailao A.M."/>
            <person name="Brigido M.M."/>
            <person name="Ferreira M.E."/>
            <person name="Garcia A.M."/>
            <person name="Grynberg M."/>
            <person name="Gujja S."/>
            <person name="Heiman D.I."/>
            <person name="Henn M.R."/>
            <person name="Kodira C.D."/>
            <person name="Leon-Narvaez H."/>
            <person name="Longo L.V."/>
            <person name="Ma L.J."/>
            <person name="Malavazi I."/>
            <person name="Matsuo A.L."/>
            <person name="Morais F.V."/>
            <person name="Pereira M."/>
            <person name="Rodriguez-Brito S."/>
            <person name="Sakthikumar S."/>
            <person name="Salem-Izacc S.M."/>
            <person name="Sykes S.M."/>
            <person name="Teixeira M.M."/>
            <person name="Vallejo M.C."/>
            <person name="Walter M.E."/>
            <person name="Yandava C."/>
            <person name="Young S."/>
            <person name="Zeng Q."/>
            <person name="Zucker J."/>
            <person name="Felipe M.S."/>
            <person name="Goldman G.H."/>
            <person name="Haas B.J."/>
            <person name="McEwen J.G."/>
            <person name="Nino-Vega G."/>
            <person name="Puccia R."/>
            <person name="San-Blas G."/>
            <person name="Soares C.M."/>
            <person name="Birren B.W."/>
            <person name="Cuomo C.A."/>
        </authorList>
    </citation>
    <scope>NUCLEOTIDE SEQUENCE [LARGE SCALE GENOMIC DNA]</scope>
    <source>
        <strain evidence="1 2">Pb18</strain>
    </source>
</reference>
<name>C1G5R8_PARBD</name>
<dbReference type="AlphaFoldDB" id="C1G5R8"/>
<dbReference type="Proteomes" id="UP000001628">
    <property type="component" value="Unassembled WGS sequence"/>
</dbReference>
<dbReference type="GeneID" id="22581988"/>
<accession>C1G5R8</accession>
<evidence type="ECO:0000313" key="1">
    <source>
        <dbReference type="EMBL" id="EEH46425.1"/>
    </source>
</evidence>
<dbReference type="VEuPathDB" id="FungiDB:PADG_02523"/>
<protein>
    <submittedName>
        <fullName evidence="1">Uncharacterized protein</fullName>
    </submittedName>
</protein>
<proteinExistence type="predicted"/>
<gene>
    <name evidence="1" type="ORF">PADG_02523</name>
</gene>
<organism evidence="1 2">
    <name type="scientific">Paracoccidioides brasiliensis (strain Pb18)</name>
    <dbReference type="NCBI Taxonomy" id="502780"/>
    <lineage>
        <taxon>Eukaryota</taxon>
        <taxon>Fungi</taxon>
        <taxon>Dikarya</taxon>
        <taxon>Ascomycota</taxon>
        <taxon>Pezizomycotina</taxon>
        <taxon>Eurotiomycetes</taxon>
        <taxon>Eurotiomycetidae</taxon>
        <taxon>Onygenales</taxon>
        <taxon>Ajellomycetaceae</taxon>
        <taxon>Paracoccidioides</taxon>
    </lineage>
</organism>
<dbReference type="KEGG" id="pbn:PADG_02523"/>
<dbReference type="InParanoid" id="C1G5R8"/>
<dbReference type="RefSeq" id="XP_010758495.1">
    <property type="nucleotide sequence ID" value="XM_010760193.1"/>
</dbReference>
<dbReference type="eggNOG" id="ENOG502RPEE">
    <property type="taxonomic scope" value="Eukaryota"/>
</dbReference>
<dbReference type="HOGENOM" id="CLU_1938798_0_0_1"/>
<keyword evidence="2" id="KW-1185">Reference proteome</keyword>